<dbReference type="SUPFAM" id="SSF53474">
    <property type="entry name" value="alpha/beta-Hydrolases"/>
    <property type="match status" value="1"/>
</dbReference>
<dbReference type="Gene3D" id="2.60.40.10">
    <property type="entry name" value="Immunoglobulins"/>
    <property type="match status" value="2"/>
</dbReference>
<organism evidence="1 2">
    <name type="scientific">Streptomyces himalayensis subsp. himalayensis</name>
    <dbReference type="NCBI Taxonomy" id="2756131"/>
    <lineage>
        <taxon>Bacteria</taxon>
        <taxon>Bacillati</taxon>
        <taxon>Actinomycetota</taxon>
        <taxon>Actinomycetes</taxon>
        <taxon>Kitasatosporales</taxon>
        <taxon>Streptomycetaceae</taxon>
        <taxon>Streptomyces</taxon>
        <taxon>Streptomyces himalayensis</taxon>
    </lineage>
</organism>
<dbReference type="InterPro" id="IPR013783">
    <property type="entry name" value="Ig-like_fold"/>
</dbReference>
<comment type="caution">
    <text evidence="1">The sequence shown here is derived from an EMBL/GenBank/DDBJ whole genome shotgun (WGS) entry which is preliminary data.</text>
</comment>
<evidence type="ECO:0000313" key="2">
    <source>
        <dbReference type="Proteomes" id="UP000545761"/>
    </source>
</evidence>
<proteinExistence type="predicted"/>
<gene>
    <name evidence="1" type="ORF">H1D24_18100</name>
</gene>
<evidence type="ECO:0008006" key="3">
    <source>
        <dbReference type="Google" id="ProtNLM"/>
    </source>
</evidence>
<dbReference type="EMBL" id="JACEHE010000010">
    <property type="protein sequence ID" value="MBA2947667.1"/>
    <property type="molecule type" value="Genomic_DNA"/>
</dbReference>
<evidence type="ECO:0000313" key="1">
    <source>
        <dbReference type="EMBL" id="MBA2947667.1"/>
    </source>
</evidence>
<sequence length="518" mass="56302">MSKAPSNGRQLLSGIDASGTFPVEYRFAHAKNGNRHLVVVFANFSAPQDYGWSNGVFDNVRANILWIRDRFDGMNSYYLCKEMDFSLERSVATLIFNVMKALELTPDDVTMWGGSKGGSAALYFGLRYGFRNIVSIVPQFLVGTYVNRVHPKVARFMLGEGVPEENVRIMDAILPDLVRSETNRGANIYLLSSPQDEQYKEQVEPFLGLFQRYENFNFIYSESPFITDHTQVTRRNVPALMGIVNLLADGTPPRLGYVRNGYEEPDRDRSAITSYLASTSVVRGPEFPPPVVTAPSFQEEVRRDAVRFTGYARGAVRVIVWEHGKYLGQTDVAADGSWSWELGRAWSKGKHPVKIYAVDSAGFQTERTEVNFTAVDSPGAAPAGSEMPGMSQGAVPSMVGQNRGAALSTVGQSAAAPVVLEPVAHEQVMDSRVVFTGAATGAAQVGFRENGVLLGGAAVAPNGSWSWDSGWAWNAGMHVVDVFAVDASGAESPVTQIPFTVMNASAGVAAAPYYGGNY</sequence>
<dbReference type="InterPro" id="IPR029058">
    <property type="entry name" value="AB_hydrolase_fold"/>
</dbReference>
<reference evidence="1 2" key="1">
    <citation type="submission" date="2020-07" db="EMBL/GenBank/DDBJ databases">
        <title>Streptomyces isolated from Indian soil.</title>
        <authorList>
            <person name="Mandal S."/>
            <person name="Maiti P.K."/>
        </authorList>
    </citation>
    <scope>NUCLEOTIDE SEQUENCE [LARGE SCALE GENOMIC DNA]</scope>
    <source>
        <strain evidence="1 2">PSKA28</strain>
    </source>
</reference>
<dbReference type="GO" id="GO:0005975">
    <property type="term" value="P:carbohydrate metabolic process"/>
    <property type="evidence" value="ECO:0007669"/>
    <property type="project" value="UniProtKB-ARBA"/>
</dbReference>
<dbReference type="RefSeq" id="WP_181658637.1">
    <property type="nucleotide sequence ID" value="NZ_JACEHE010000010.1"/>
</dbReference>
<name>A0A7W0DM67_9ACTN</name>
<protein>
    <recommendedName>
        <fullName evidence="3">Bacterial Ig-like domain-containing protein</fullName>
    </recommendedName>
</protein>
<dbReference type="Proteomes" id="UP000545761">
    <property type="component" value="Unassembled WGS sequence"/>
</dbReference>
<accession>A0A7W0DM67</accession>
<dbReference type="AlphaFoldDB" id="A0A7W0DM67"/>